<proteinExistence type="predicted"/>
<organism evidence="1">
    <name type="scientific">Spiroplasma kunkelii</name>
    <dbReference type="NCBI Taxonomy" id="47834"/>
    <lineage>
        <taxon>Bacteria</taxon>
        <taxon>Bacillati</taxon>
        <taxon>Mycoplasmatota</taxon>
        <taxon>Mollicutes</taxon>
        <taxon>Entomoplasmatales</taxon>
        <taxon>Spiroplasmataceae</taxon>
        <taxon>Spiroplasma</taxon>
    </lineage>
</organism>
<sequence length="84" mass="10298">MELIELLMILHQNHQEQLNGNKKILVIFYINIKKCYNYLQQCWGTKCKLVWWKNLKFFTKKKIVFYIFNILQNKTIINVNNAIY</sequence>
<protein>
    <submittedName>
        <fullName evidence="1">Uncharacterized protein</fullName>
    </submittedName>
</protein>
<name>Q6XYT4_SPIKU</name>
<reference evidence="1" key="1">
    <citation type="journal article" date="2003" name="Mol. Genet. Genomics">
        <title>Gene content and organization of an 85-kb DNA segment from the genome of the phytopathogenic mollicute Spiroplasma kunkelii.</title>
        <authorList>
            <person name="Zhao Y."/>
            <person name="Hammond R.W."/>
            <person name="Jomantiene R."/>
            <person name="Dally E.L."/>
            <person name="Lee I.-M."/>
            <person name="Jia H."/>
            <person name="Wu H."/>
            <person name="Lin S."/>
            <person name="Zhang P."/>
            <person name="Kenton S."/>
            <person name="Najar F.Z."/>
            <person name="Hua A."/>
            <person name="Roe B.A."/>
            <person name="Fletcher J."/>
            <person name="Davis R.E."/>
        </authorList>
    </citation>
    <scope>NUCLEOTIDE SEQUENCE</scope>
    <source>
        <strain evidence="1">CR2-3x</strain>
    </source>
</reference>
<dbReference type="EMBL" id="AY198133">
    <property type="protein sequence ID" value="AAP58946.1"/>
    <property type="molecule type" value="Genomic_DNA"/>
</dbReference>
<accession>Q6XYT4</accession>
<evidence type="ECO:0000313" key="1">
    <source>
        <dbReference type="EMBL" id="AAP58946.1"/>
    </source>
</evidence>
<dbReference type="AlphaFoldDB" id="Q6XYT4"/>